<organism evidence="3 4">
    <name type="scientific">Marinobacter nauticus</name>
    <name type="common">Marinobacter hydrocarbonoclasticus</name>
    <name type="synonym">Marinobacter aquaeolei</name>
    <dbReference type="NCBI Taxonomy" id="2743"/>
    <lineage>
        <taxon>Bacteria</taxon>
        <taxon>Pseudomonadati</taxon>
        <taxon>Pseudomonadota</taxon>
        <taxon>Gammaproteobacteria</taxon>
        <taxon>Pseudomonadales</taxon>
        <taxon>Marinobacteraceae</taxon>
        <taxon>Marinobacter</taxon>
    </lineage>
</organism>
<name>A0A368V2D7_MARNT</name>
<reference evidence="3 4" key="1">
    <citation type="submission" date="2018-07" db="EMBL/GenBank/DDBJ databases">
        <title>Freshwater and sediment microbial communities from various areas in North America, analyzing microbe dynamics in response to fracking.</title>
        <authorList>
            <person name="Lamendella R."/>
        </authorList>
    </citation>
    <scope>NUCLEOTIDE SEQUENCE [LARGE SCALE GENOMIC DNA]</scope>
    <source>
        <strain evidence="3 4">114E</strain>
        <strain evidence="2 5">114E_o</strain>
    </source>
</reference>
<evidence type="ECO:0000313" key="2">
    <source>
        <dbReference type="EMBL" id="RBP74214.1"/>
    </source>
</evidence>
<keyword evidence="5" id="KW-1185">Reference proteome</keyword>
<dbReference type="EMBL" id="QNSA01000005">
    <property type="protein sequence ID" value="RBP74214.1"/>
    <property type="molecule type" value="Genomic_DNA"/>
</dbReference>
<comment type="caution">
    <text evidence="3">The sequence shown here is derived from an EMBL/GenBank/DDBJ whole genome shotgun (WGS) entry which is preliminary data.</text>
</comment>
<accession>A0A368V2D7</accession>
<dbReference type="PANTHER" id="PTHR37844">
    <property type="entry name" value="SER/THR PROTEIN PHOSPHATASE SUPERFAMILY (AFU_ORTHOLOGUE AFUA_1G14840)"/>
    <property type="match status" value="1"/>
</dbReference>
<dbReference type="Proteomes" id="UP000253065">
    <property type="component" value="Unassembled WGS sequence"/>
</dbReference>
<dbReference type="PANTHER" id="PTHR37844:SF2">
    <property type="entry name" value="SER_THR PROTEIN PHOSPHATASE SUPERFAMILY (AFU_ORTHOLOGUE AFUA_1G14840)"/>
    <property type="match status" value="1"/>
</dbReference>
<dbReference type="EMBL" id="QPJB01000005">
    <property type="protein sequence ID" value="RCW34963.1"/>
    <property type="molecule type" value="Genomic_DNA"/>
</dbReference>
<evidence type="ECO:0000259" key="1">
    <source>
        <dbReference type="Pfam" id="PF00149"/>
    </source>
</evidence>
<dbReference type="AlphaFoldDB" id="A0A368V2D7"/>
<gene>
    <name evidence="3" type="ORF">DET51_105343</name>
    <name evidence="2" type="ORF">DET64_105344</name>
</gene>
<sequence length="257" mass="28104">MRLRILSDLHLEHFYEGRGLPDVPADVVILAGDIHSGSQGLAWAAAQFRDVPVIYVPGNHEYYGHSMPQLRNALQAEARQLGIYLLDNTHVDIGGIRFLGTTLWTEFALYSASAEHDPAATHEKALSFMPDFRIIEQPEGALFTPEASQQLHHEAVRWLEAELAAPFSGPKVIVSHHAPLADCIPSRYTGDALSPAFASDLSRLMGKAALWAHGHVHEAVDIKCSGTRIVANPGGYPDEFESPSFRPDLTIEVPGTS</sequence>
<dbReference type="RefSeq" id="WP_113879793.1">
    <property type="nucleotide sequence ID" value="NZ_QNSA01000005.1"/>
</dbReference>
<dbReference type="SUPFAM" id="SSF56300">
    <property type="entry name" value="Metallo-dependent phosphatases"/>
    <property type="match status" value="1"/>
</dbReference>
<dbReference type="InterPro" id="IPR004843">
    <property type="entry name" value="Calcineurin-like_PHP"/>
</dbReference>
<dbReference type="GO" id="GO:0016787">
    <property type="term" value="F:hydrolase activity"/>
    <property type="evidence" value="ECO:0007669"/>
    <property type="project" value="InterPro"/>
</dbReference>
<dbReference type="Gene3D" id="3.60.21.10">
    <property type="match status" value="1"/>
</dbReference>
<dbReference type="InterPro" id="IPR029052">
    <property type="entry name" value="Metallo-depent_PP-like"/>
</dbReference>
<proteinExistence type="predicted"/>
<dbReference type="Proteomes" id="UP000252795">
    <property type="component" value="Unassembled WGS sequence"/>
</dbReference>
<evidence type="ECO:0000313" key="5">
    <source>
        <dbReference type="Proteomes" id="UP000253065"/>
    </source>
</evidence>
<feature type="domain" description="Calcineurin-like phosphoesterase" evidence="1">
    <location>
        <begin position="1"/>
        <end position="218"/>
    </location>
</feature>
<evidence type="ECO:0000313" key="4">
    <source>
        <dbReference type="Proteomes" id="UP000252795"/>
    </source>
</evidence>
<protein>
    <submittedName>
        <fullName evidence="3">Calcineurin-like phosphoesterase family protein</fullName>
    </submittedName>
</protein>
<dbReference type="Pfam" id="PF00149">
    <property type="entry name" value="Metallophos"/>
    <property type="match status" value="1"/>
</dbReference>
<evidence type="ECO:0000313" key="3">
    <source>
        <dbReference type="EMBL" id="RCW34963.1"/>
    </source>
</evidence>